<protein>
    <submittedName>
        <fullName evidence="2">GNAT family N-acetyltransferase</fullName>
    </submittedName>
</protein>
<evidence type="ECO:0000259" key="1">
    <source>
        <dbReference type="PROSITE" id="PS51186"/>
    </source>
</evidence>
<gene>
    <name evidence="2" type="ORF">F3F73_09065</name>
</gene>
<proteinExistence type="predicted"/>
<sequence length="178" mass="21617">MIRFQTISTSDVQHYQFMENLLIAAFPPEEYRELKELREYTDRTGNFYNNIIFDNETPVGFITYWDFNDFYYVEHFAIDPTLRNGGYGKKTLDYLCKELDRPIVLEVEMPVEEMAKRRINFYQRQGFVLWEKEYKQPPYKPGDDFLPMYLMVFGNLQCEQDFEMIKNKIHKEVYNVKE</sequence>
<feature type="domain" description="N-acetyltransferase" evidence="1">
    <location>
        <begin position="5"/>
        <end position="153"/>
    </location>
</feature>
<dbReference type="RefSeq" id="WP_021935463.1">
    <property type="nucleotide sequence ID" value="NZ_CP072243.1"/>
</dbReference>
<accession>A0A7J4XK02</accession>
<dbReference type="InterPro" id="IPR016181">
    <property type="entry name" value="Acyl_CoA_acyltransferase"/>
</dbReference>
<organism evidence="2 3">
    <name type="scientific">Bacteroides salyersiae</name>
    <dbReference type="NCBI Taxonomy" id="291644"/>
    <lineage>
        <taxon>Bacteria</taxon>
        <taxon>Pseudomonadati</taxon>
        <taxon>Bacteroidota</taxon>
        <taxon>Bacteroidia</taxon>
        <taxon>Bacteroidales</taxon>
        <taxon>Bacteroidaceae</taxon>
        <taxon>Bacteroides</taxon>
    </lineage>
</organism>
<dbReference type="Pfam" id="PF00583">
    <property type="entry name" value="Acetyltransf_1"/>
    <property type="match status" value="1"/>
</dbReference>
<evidence type="ECO:0000313" key="2">
    <source>
        <dbReference type="EMBL" id="KAA3766301.1"/>
    </source>
</evidence>
<dbReference type="SUPFAM" id="SSF55729">
    <property type="entry name" value="Acyl-CoA N-acyltransferases (Nat)"/>
    <property type="match status" value="1"/>
</dbReference>
<name>A0A7J4XK02_9BACE</name>
<dbReference type="CDD" id="cd04301">
    <property type="entry name" value="NAT_SF"/>
    <property type="match status" value="1"/>
</dbReference>
<dbReference type="InterPro" id="IPR000182">
    <property type="entry name" value="GNAT_dom"/>
</dbReference>
<dbReference type="Gene3D" id="3.40.630.30">
    <property type="match status" value="1"/>
</dbReference>
<comment type="caution">
    <text evidence="2">The sequence shown here is derived from an EMBL/GenBank/DDBJ whole genome shotgun (WGS) entry which is preliminary data.</text>
</comment>
<keyword evidence="2" id="KW-0808">Transferase</keyword>
<dbReference type="AlphaFoldDB" id="A0A7J4XK02"/>
<evidence type="ECO:0000313" key="3">
    <source>
        <dbReference type="Proteomes" id="UP000422221"/>
    </source>
</evidence>
<reference evidence="2 3" key="1">
    <citation type="journal article" date="2019" name="Nat. Med.">
        <title>A library of human gut bacterial isolates paired with longitudinal multiomics data enables mechanistic microbiome research.</title>
        <authorList>
            <person name="Poyet M."/>
            <person name="Groussin M."/>
            <person name="Gibbons S.M."/>
            <person name="Avila-Pacheco J."/>
            <person name="Jiang X."/>
            <person name="Kearney S.M."/>
            <person name="Perrotta A.R."/>
            <person name="Berdy B."/>
            <person name="Zhao S."/>
            <person name="Lieberman T.D."/>
            <person name="Swanson P.K."/>
            <person name="Smith M."/>
            <person name="Roesemann S."/>
            <person name="Alexander J.E."/>
            <person name="Rich S.A."/>
            <person name="Livny J."/>
            <person name="Vlamakis H."/>
            <person name="Clish C."/>
            <person name="Bullock K."/>
            <person name="Deik A."/>
            <person name="Scott J."/>
            <person name="Pierce K.A."/>
            <person name="Xavier R.J."/>
            <person name="Alm E.J."/>
        </authorList>
    </citation>
    <scope>NUCLEOTIDE SEQUENCE [LARGE SCALE GENOMIC DNA]</scope>
    <source>
        <strain evidence="2 3">BIOML-A10</strain>
    </source>
</reference>
<dbReference type="PROSITE" id="PS51186">
    <property type="entry name" value="GNAT"/>
    <property type="match status" value="1"/>
</dbReference>
<dbReference type="Proteomes" id="UP000422221">
    <property type="component" value="Unassembled WGS sequence"/>
</dbReference>
<dbReference type="EMBL" id="VWMK01000007">
    <property type="protein sequence ID" value="KAA3766301.1"/>
    <property type="molecule type" value="Genomic_DNA"/>
</dbReference>
<dbReference type="GO" id="GO:0016747">
    <property type="term" value="F:acyltransferase activity, transferring groups other than amino-acyl groups"/>
    <property type="evidence" value="ECO:0007669"/>
    <property type="project" value="InterPro"/>
</dbReference>